<dbReference type="Proteomes" id="UP000295447">
    <property type="component" value="Unassembled WGS sequence"/>
</dbReference>
<organism evidence="2 3">
    <name type="scientific">Kribbella kalugense</name>
    <dbReference type="NCBI Taxonomy" id="2512221"/>
    <lineage>
        <taxon>Bacteria</taxon>
        <taxon>Bacillati</taxon>
        <taxon>Actinomycetota</taxon>
        <taxon>Actinomycetes</taxon>
        <taxon>Propionibacteriales</taxon>
        <taxon>Kribbellaceae</taxon>
        <taxon>Kribbella</taxon>
    </lineage>
</organism>
<name>A0A4R7ZCR3_9ACTN</name>
<dbReference type="Gene3D" id="3.30.450.180">
    <property type="match status" value="1"/>
</dbReference>
<keyword evidence="3" id="KW-1185">Reference proteome</keyword>
<comment type="caution">
    <text evidence="2">The sequence shown here is derived from an EMBL/GenBank/DDBJ whole genome shotgun (WGS) entry which is preliminary data.</text>
</comment>
<proteinExistence type="predicted"/>
<dbReference type="SUPFAM" id="SSF47413">
    <property type="entry name" value="lambda repressor-like DNA-binding domains"/>
    <property type="match status" value="1"/>
</dbReference>
<dbReference type="SMART" id="SM00530">
    <property type="entry name" value="HTH_XRE"/>
    <property type="match status" value="1"/>
</dbReference>
<dbReference type="InterPro" id="IPR001387">
    <property type="entry name" value="Cro/C1-type_HTH"/>
</dbReference>
<dbReference type="Pfam" id="PF17765">
    <property type="entry name" value="MLTR_LBD"/>
    <property type="match status" value="1"/>
</dbReference>
<dbReference type="AlphaFoldDB" id="A0A4R7ZCR3"/>
<dbReference type="PANTHER" id="PTHR35010:SF2">
    <property type="entry name" value="BLL4672 PROTEIN"/>
    <property type="match status" value="1"/>
</dbReference>
<accession>A0A4R7ZCR3</accession>
<dbReference type="Gene3D" id="1.10.260.40">
    <property type="entry name" value="lambda repressor-like DNA-binding domains"/>
    <property type="match status" value="1"/>
</dbReference>
<dbReference type="GO" id="GO:0003677">
    <property type="term" value="F:DNA binding"/>
    <property type="evidence" value="ECO:0007669"/>
    <property type="project" value="InterPro"/>
</dbReference>
<dbReference type="PANTHER" id="PTHR35010">
    <property type="entry name" value="BLL4672 PROTEIN-RELATED"/>
    <property type="match status" value="1"/>
</dbReference>
<dbReference type="EMBL" id="SODF01000003">
    <property type="protein sequence ID" value="TDW14982.1"/>
    <property type="molecule type" value="Genomic_DNA"/>
</dbReference>
<reference evidence="2 3" key="1">
    <citation type="submission" date="2019-03" db="EMBL/GenBank/DDBJ databases">
        <title>Genomic Encyclopedia of Type Strains, Phase III (KMG-III): the genomes of soil and plant-associated and newly described type strains.</title>
        <authorList>
            <person name="Whitman W."/>
        </authorList>
    </citation>
    <scope>NUCLEOTIDE SEQUENCE [LARGE SCALE GENOMIC DNA]</scope>
    <source>
        <strain evidence="2 3">VKM Ac-2570</strain>
    </source>
</reference>
<evidence type="ECO:0000313" key="3">
    <source>
        <dbReference type="Proteomes" id="UP000295447"/>
    </source>
</evidence>
<evidence type="ECO:0000259" key="1">
    <source>
        <dbReference type="SMART" id="SM00530"/>
    </source>
</evidence>
<dbReference type="InterPro" id="IPR041413">
    <property type="entry name" value="MLTR_LBD"/>
</dbReference>
<sequence>MVRAWLSYYSQHLAPGSTNAHDGLMTTVPAATDRTATSPRRELGLFLRSRRERIRPDEVGFAPGGRRRTPGLRREEVALLAGVGVTWYTWLEQGREINVSAQVLDAIATALRFDRQERSHLYSLAGLRLGPTQGVCSALPPSVQKTLDVVQPYPALVMNSRYDILAFNEAYCKVVIDLNTVPVEERNLLWLNFVSDGWKCSFVDAETTKHHMVAAFRAASANHVGEALWQDLIQGLLSNSPYFTELWERYDVAAPSTRTKVLSVDGFGLLQIEPVNLWLSQLGPLRVTVYTALDEETEAKLRLIVNK</sequence>
<dbReference type="Pfam" id="PF13560">
    <property type="entry name" value="HTH_31"/>
    <property type="match status" value="1"/>
</dbReference>
<feature type="domain" description="HTH cro/C1-type" evidence="1">
    <location>
        <begin position="46"/>
        <end position="118"/>
    </location>
</feature>
<protein>
    <submittedName>
        <fullName evidence="2">Helix-turn-helix protein</fullName>
    </submittedName>
</protein>
<evidence type="ECO:0000313" key="2">
    <source>
        <dbReference type="EMBL" id="TDW14982.1"/>
    </source>
</evidence>
<dbReference type="CDD" id="cd00093">
    <property type="entry name" value="HTH_XRE"/>
    <property type="match status" value="1"/>
</dbReference>
<dbReference type="InterPro" id="IPR010982">
    <property type="entry name" value="Lambda_DNA-bd_dom_sf"/>
</dbReference>
<gene>
    <name evidence="2" type="ORF">EV650_6462</name>
</gene>